<feature type="transmembrane region" description="Helical" evidence="1">
    <location>
        <begin position="276"/>
        <end position="294"/>
    </location>
</feature>
<comment type="caution">
    <text evidence="2">The sequence shown here is derived from an EMBL/GenBank/DDBJ whole genome shotgun (WGS) entry which is preliminary data.</text>
</comment>
<keyword evidence="1" id="KW-0812">Transmembrane</keyword>
<feature type="transmembrane region" description="Helical" evidence="1">
    <location>
        <begin position="243"/>
        <end position="264"/>
    </location>
</feature>
<evidence type="ECO:0000256" key="1">
    <source>
        <dbReference type="SAM" id="Phobius"/>
    </source>
</evidence>
<dbReference type="Proteomes" id="UP000591272">
    <property type="component" value="Unassembled WGS sequence"/>
</dbReference>
<sequence>MLELAIQQAGFAVSSRIDPLAAALWMAIFGSLLLVGYVRAQGSLGVREFGAAMWVPVVRTAFSNSVIGVAYVIAVAKLGLGVTAAIVALGPLSVGFWGILGSLRNKERPVRVWAREQLALRVAAFGGVVMVNQPWKWLDDFSTDMLIGLVAAVASAVCFWNYIQCVFGKMDETKTKGGLAVANFLSVPLTVFAVWLTGKYMGGGLQVAFSTEVIVTGLVAGVLALTIPALLQDLATGKVSERVTGVLYLLDSPIAALLGAAGVFFGLLSENQASDIWVWSGIAIVVLAALRVTLKGDQPAGVKPSA</sequence>
<feature type="transmembrane region" description="Helical" evidence="1">
    <location>
        <begin position="52"/>
        <end position="74"/>
    </location>
</feature>
<feature type="transmembrane region" description="Helical" evidence="1">
    <location>
        <begin position="209"/>
        <end position="231"/>
    </location>
</feature>
<feature type="transmembrane region" description="Helical" evidence="1">
    <location>
        <begin position="20"/>
        <end position="40"/>
    </location>
</feature>
<keyword evidence="1" id="KW-1133">Transmembrane helix</keyword>
<protein>
    <submittedName>
        <fullName evidence="2">Threonine/homoserine efflux transporter RhtA</fullName>
    </submittedName>
</protein>
<feature type="transmembrane region" description="Helical" evidence="1">
    <location>
        <begin position="112"/>
        <end position="133"/>
    </location>
</feature>
<reference evidence="2 3" key="1">
    <citation type="submission" date="2020-07" db="EMBL/GenBank/DDBJ databases">
        <title>Sequencing the genomes of 1000 actinobacteria strains.</title>
        <authorList>
            <person name="Klenk H.-P."/>
        </authorList>
    </citation>
    <scope>NUCLEOTIDE SEQUENCE [LARGE SCALE GENOMIC DNA]</scope>
    <source>
        <strain evidence="2 3">DSM 43461</strain>
    </source>
</reference>
<keyword evidence="3" id="KW-1185">Reference proteome</keyword>
<feature type="transmembrane region" description="Helical" evidence="1">
    <location>
        <begin position="145"/>
        <end position="167"/>
    </location>
</feature>
<dbReference type="RefSeq" id="WP_179832803.1">
    <property type="nucleotide sequence ID" value="NZ_BMRD01000007.1"/>
</dbReference>
<organism evidence="2 3">
    <name type="scientific">Actinomadura citrea</name>
    <dbReference type="NCBI Taxonomy" id="46158"/>
    <lineage>
        <taxon>Bacteria</taxon>
        <taxon>Bacillati</taxon>
        <taxon>Actinomycetota</taxon>
        <taxon>Actinomycetes</taxon>
        <taxon>Streptosporangiales</taxon>
        <taxon>Thermomonosporaceae</taxon>
        <taxon>Actinomadura</taxon>
    </lineage>
</organism>
<accession>A0A7Y9G7R8</accession>
<name>A0A7Y9G7R8_9ACTN</name>
<dbReference type="AlphaFoldDB" id="A0A7Y9G7R8"/>
<gene>
    <name evidence="2" type="ORF">BJ999_001724</name>
</gene>
<feature type="transmembrane region" description="Helical" evidence="1">
    <location>
        <begin position="80"/>
        <end position="100"/>
    </location>
</feature>
<proteinExistence type="predicted"/>
<evidence type="ECO:0000313" key="3">
    <source>
        <dbReference type="Proteomes" id="UP000591272"/>
    </source>
</evidence>
<keyword evidence="1" id="KW-0472">Membrane</keyword>
<dbReference type="EMBL" id="JACCBT010000001">
    <property type="protein sequence ID" value="NYE11428.1"/>
    <property type="molecule type" value="Genomic_DNA"/>
</dbReference>
<feature type="transmembrane region" description="Helical" evidence="1">
    <location>
        <begin position="179"/>
        <end position="197"/>
    </location>
</feature>
<evidence type="ECO:0000313" key="2">
    <source>
        <dbReference type="EMBL" id="NYE11428.1"/>
    </source>
</evidence>